<evidence type="ECO:0008006" key="3">
    <source>
        <dbReference type="Google" id="ProtNLM"/>
    </source>
</evidence>
<proteinExistence type="predicted"/>
<feature type="non-terminal residue" evidence="1">
    <location>
        <position position="1"/>
    </location>
</feature>
<evidence type="ECO:0000313" key="2">
    <source>
        <dbReference type="Proteomes" id="UP000288547"/>
    </source>
</evidence>
<comment type="caution">
    <text evidence="1">The sequence shown here is derived from an EMBL/GenBank/DDBJ whole genome shotgun (WGS) entry which is preliminary data.</text>
</comment>
<evidence type="ECO:0000313" key="1">
    <source>
        <dbReference type="EMBL" id="RWZ45945.1"/>
    </source>
</evidence>
<dbReference type="NCBIfam" id="TIGR03696">
    <property type="entry name" value="Rhs_assc_core"/>
    <property type="match status" value="1"/>
</dbReference>
<organism evidence="1 2">
    <name type="scientific">Labedella phragmitis</name>
    <dbReference type="NCBI Taxonomy" id="2498849"/>
    <lineage>
        <taxon>Bacteria</taxon>
        <taxon>Bacillati</taxon>
        <taxon>Actinomycetota</taxon>
        <taxon>Actinomycetes</taxon>
        <taxon>Micrococcales</taxon>
        <taxon>Microbacteriaceae</taxon>
        <taxon>Labedella</taxon>
    </lineage>
</organism>
<dbReference type="EMBL" id="RZNB01000012">
    <property type="protein sequence ID" value="RWZ45945.1"/>
    <property type="molecule type" value="Genomic_DNA"/>
</dbReference>
<gene>
    <name evidence="1" type="ORF">ELQ90_16450</name>
</gene>
<sequence length="211" mass="23040">QGSVATIEMGARQYVPALGRFLEVDPVKGGVENSYVYPQDPINRADLSGEFEIDWGLVGDVVGIVSTVAMFVPGLQMVGVALKATMLVTKGVTLLMRASNVVRSTKAVMKATSLVQRGSSKARSFIGLKMRDSKHFGVDSKYFGNSSMGTRNVPSVRGGRFNQSGSKVKVGWSKGNGSEWFRVSSRYITRNVNKRGDGHWNLVPGRNLRFY</sequence>
<keyword evidence="2" id="KW-1185">Reference proteome</keyword>
<dbReference type="AlphaFoldDB" id="A0A3S4BB28"/>
<protein>
    <recommendedName>
        <fullName evidence="3">RHS repeat-associated core domain-containing protein</fullName>
    </recommendedName>
</protein>
<dbReference type="RefSeq" id="WP_208020703.1">
    <property type="nucleotide sequence ID" value="NZ_RZNB01000012.1"/>
</dbReference>
<reference evidence="1 2" key="1">
    <citation type="submission" date="2018-12" db="EMBL/GenBank/DDBJ databases">
        <authorList>
            <person name="Li F."/>
        </authorList>
    </citation>
    <scope>NUCLEOTIDE SEQUENCE [LARGE SCALE GENOMIC DNA]</scope>
    <source>
        <strain evidence="1 2">11W25H-1</strain>
    </source>
</reference>
<dbReference type="InterPro" id="IPR022385">
    <property type="entry name" value="Rhs_assc_core"/>
</dbReference>
<accession>A0A3S4BB28</accession>
<name>A0A3S4BB28_9MICO</name>
<dbReference type="Proteomes" id="UP000288547">
    <property type="component" value="Unassembled WGS sequence"/>
</dbReference>
<dbReference type="Gene3D" id="2.180.10.10">
    <property type="entry name" value="RHS repeat-associated core"/>
    <property type="match status" value="1"/>
</dbReference>